<evidence type="ECO:0000313" key="2">
    <source>
        <dbReference type="Proteomes" id="UP001153076"/>
    </source>
</evidence>
<comment type="caution">
    <text evidence="1">The sequence shown here is derived from an EMBL/GenBank/DDBJ whole genome shotgun (WGS) entry which is preliminary data.</text>
</comment>
<organism evidence="1 2">
    <name type="scientific">Carnegiea gigantea</name>
    <dbReference type="NCBI Taxonomy" id="171969"/>
    <lineage>
        <taxon>Eukaryota</taxon>
        <taxon>Viridiplantae</taxon>
        <taxon>Streptophyta</taxon>
        <taxon>Embryophyta</taxon>
        <taxon>Tracheophyta</taxon>
        <taxon>Spermatophyta</taxon>
        <taxon>Magnoliopsida</taxon>
        <taxon>eudicotyledons</taxon>
        <taxon>Gunneridae</taxon>
        <taxon>Pentapetalae</taxon>
        <taxon>Caryophyllales</taxon>
        <taxon>Cactineae</taxon>
        <taxon>Cactaceae</taxon>
        <taxon>Cactoideae</taxon>
        <taxon>Echinocereeae</taxon>
        <taxon>Carnegiea</taxon>
    </lineage>
</organism>
<name>A0A9Q1GUH6_9CARY</name>
<gene>
    <name evidence="1" type="ORF">Cgig2_026204</name>
</gene>
<protein>
    <submittedName>
        <fullName evidence="1">Uncharacterized protein</fullName>
    </submittedName>
</protein>
<keyword evidence="2" id="KW-1185">Reference proteome</keyword>
<accession>A0A9Q1GUH6</accession>
<reference evidence="1" key="1">
    <citation type="submission" date="2022-04" db="EMBL/GenBank/DDBJ databases">
        <title>Carnegiea gigantea Genome sequencing and assembly v2.</title>
        <authorList>
            <person name="Copetti D."/>
            <person name="Sanderson M.J."/>
            <person name="Burquez A."/>
            <person name="Wojciechowski M.F."/>
        </authorList>
    </citation>
    <scope>NUCLEOTIDE SEQUENCE</scope>
    <source>
        <strain evidence="1">SGP5-SGP5p</strain>
        <tissue evidence="1">Aerial part</tissue>
    </source>
</reference>
<evidence type="ECO:0000313" key="1">
    <source>
        <dbReference type="EMBL" id="KAJ8425682.1"/>
    </source>
</evidence>
<sequence length="156" mass="16889">MVEGCSGIVILKDRKGETLTDIGLLNDSTTASTDLHACHIVASLVDGTSQANFSWRLSSLEPVPTILEWSSTDVPTNKLAVCHSSKHARYCYCTTTFQGNAYLPDGCEGTHMARPSCIHRIPYHCFALSHWTTTSAHCSLLVSSICAENDGAQIES</sequence>
<dbReference type="AlphaFoldDB" id="A0A9Q1GUH6"/>
<dbReference type="Proteomes" id="UP001153076">
    <property type="component" value="Unassembled WGS sequence"/>
</dbReference>
<dbReference type="EMBL" id="JAKOGI010001424">
    <property type="protein sequence ID" value="KAJ8425682.1"/>
    <property type="molecule type" value="Genomic_DNA"/>
</dbReference>
<proteinExistence type="predicted"/>